<dbReference type="AlphaFoldDB" id="A0A5B7G863"/>
<evidence type="ECO:0000313" key="3">
    <source>
        <dbReference type="Proteomes" id="UP000324222"/>
    </source>
</evidence>
<proteinExistence type="predicted"/>
<evidence type="ECO:0000313" key="2">
    <source>
        <dbReference type="EMBL" id="MPC53789.1"/>
    </source>
</evidence>
<reference evidence="2 3" key="1">
    <citation type="submission" date="2019-05" db="EMBL/GenBank/DDBJ databases">
        <title>Another draft genome of Portunus trituberculatus and its Hox gene families provides insights of decapod evolution.</title>
        <authorList>
            <person name="Jeong J.-H."/>
            <person name="Song I."/>
            <person name="Kim S."/>
            <person name="Choi T."/>
            <person name="Kim D."/>
            <person name="Ryu S."/>
            <person name="Kim W."/>
        </authorList>
    </citation>
    <scope>NUCLEOTIDE SEQUENCE [LARGE SCALE GENOMIC DNA]</scope>
    <source>
        <tissue evidence="2">Muscle</tissue>
    </source>
</reference>
<accession>A0A5B7G863</accession>
<sequence length="196" mass="21810">MSYKRFSRAIAGSLESNTCSEAPHHHGGLPRGERQQLVPSGAPRVHHHYSFALIQLFRKFPRYHVVFSLHKLFLQGQSYTGTGICSRLIVILRKKRSTAGPSSSWRRGSLLPVGHLANRKRSGAASVWTLARPTRVCCLRLIASQPHRSHSHQPPRKTSAARESQKSRDLHFGVLLVGGGEEGGARREGLMSLCFF</sequence>
<feature type="region of interest" description="Disordered" evidence="1">
    <location>
        <begin position="17"/>
        <end position="39"/>
    </location>
</feature>
<gene>
    <name evidence="2" type="ORF">E2C01_047689</name>
</gene>
<dbReference type="Proteomes" id="UP000324222">
    <property type="component" value="Unassembled WGS sequence"/>
</dbReference>
<keyword evidence="3" id="KW-1185">Reference proteome</keyword>
<evidence type="ECO:0000256" key="1">
    <source>
        <dbReference type="SAM" id="MobiDB-lite"/>
    </source>
</evidence>
<dbReference type="EMBL" id="VSRR010011876">
    <property type="protein sequence ID" value="MPC53789.1"/>
    <property type="molecule type" value="Genomic_DNA"/>
</dbReference>
<comment type="caution">
    <text evidence="2">The sequence shown here is derived from an EMBL/GenBank/DDBJ whole genome shotgun (WGS) entry which is preliminary data.</text>
</comment>
<feature type="region of interest" description="Disordered" evidence="1">
    <location>
        <begin position="147"/>
        <end position="166"/>
    </location>
</feature>
<name>A0A5B7G863_PORTR</name>
<organism evidence="2 3">
    <name type="scientific">Portunus trituberculatus</name>
    <name type="common">Swimming crab</name>
    <name type="synonym">Neptunus trituberculatus</name>
    <dbReference type="NCBI Taxonomy" id="210409"/>
    <lineage>
        <taxon>Eukaryota</taxon>
        <taxon>Metazoa</taxon>
        <taxon>Ecdysozoa</taxon>
        <taxon>Arthropoda</taxon>
        <taxon>Crustacea</taxon>
        <taxon>Multicrustacea</taxon>
        <taxon>Malacostraca</taxon>
        <taxon>Eumalacostraca</taxon>
        <taxon>Eucarida</taxon>
        <taxon>Decapoda</taxon>
        <taxon>Pleocyemata</taxon>
        <taxon>Brachyura</taxon>
        <taxon>Eubrachyura</taxon>
        <taxon>Portunoidea</taxon>
        <taxon>Portunidae</taxon>
        <taxon>Portuninae</taxon>
        <taxon>Portunus</taxon>
    </lineage>
</organism>
<protein>
    <submittedName>
        <fullName evidence="2">Uncharacterized protein</fullName>
    </submittedName>
</protein>